<dbReference type="Gene3D" id="3.30.360.10">
    <property type="entry name" value="Dihydrodipicolinate Reductase, domain 2"/>
    <property type="match status" value="1"/>
</dbReference>
<dbReference type="PANTHER" id="PTHR43818:SF1">
    <property type="entry name" value="GLYCOSYL HYDROLASE FAMILY 109 PROTEIN"/>
    <property type="match status" value="1"/>
</dbReference>
<keyword evidence="3" id="KW-1185">Reference proteome</keyword>
<dbReference type="InterPro" id="IPR000683">
    <property type="entry name" value="Gfo/Idh/MocA-like_OxRdtase_N"/>
</dbReference>
<dbReference type="RefSeq" id="WP_263607455.1">
    <property type="nucleotide sequence ID" value="NZ_JAOVQM010000001.1"/>
</dbReference>
<proteinExistence type="predicted"/>
<organism evidence="2 3">
    <name type="scientific">Paracholeplasma manati</name>
    <dbReference type="NCBI Taxonomy" id="591373"/>
    <lineage>
        <taxon>Bacteria</taxon>
        <taxon>Bacillati</taxon>
        <taxon>Mycoplasmatota</taxon>
        <taxon>Mollicutes</taxon>
        <taxon>Acholeplasmatales</taxon>
        <taxon>Acholeplasmataceae</taxon>
        <taxon>Paracholeplasma</taxon>
    </lineage>
</organism>
<dbReference type="SUPFAM" id="SSF51735">
    <property type="entry name" value="NAD(P)-binding Rossmann-fold domains"/>
    <property type="match status" value="1"/>
</dbReference>
<dbReference type="Proteomes" id="UP001177160">
    <property type="component" value="Unassembled WGS sequence"/>
</dbReference>
<sequence length="413" mass="46622">MNKVRIGVLGIGRGKSMIEYSRAADNAELVAVCDFYEPGLNALKKELDNPNITYYTSFDAFLNHPMDAVILANYATEHAPFAIKALNKGLNVLSEVLPVQTLAEAVELIETIERTQLVYAYAENYCYMPVVTEMKRLYEKGVLGTFEYGEGEYIHNCEPIWADITYGDPTHWRNHMYATFYCTHSIGPLLHITGLKPVSVVGFELPYGTRAERMGKLGGMAGIEMITLENGAVIKSIHGDLGKNSIWFSIYGSKGRLESAREDALLNDVERIYVSVDPEEGVFSNDIQTYEPKTIHHEKAKAFGHGGSDFYTMYHFAEKILGRPADTIDIYQALDMFLPGLYAYRSILNHNQPINIPNLRLKSERDLVRHDHACTDLKVDKEQVLPCYSKGNPEVSPKTYQALKEKYESKHQK</sequence>
<feature type="domain" description="Gfo/Idh/MocA-like oxidoreductase N-terminal" evidence="1">
    <location>
        <begin position="4"/>
        <end position="120"/>
    </location>
</feature>
<comment type="caution">
    <text evidence="2">The sequence shown here is derived from an EMBL/GenBank/DDBJ whole genome shotgun (WGS) entry which is preliminary data.</text>
</comment>
<dbReference type="Gene3D" id="3.40.50.720">
    <property type="entry name" value="NAD(P)-binding Rossmann-like Domain"/>
    <property type="match status" value="1"/>
</dbReference>
<accession>A0ABT2Y3N4</accession>
<name>A0ABT2Y3N4_9MOLU</name>
<protein>
    <submittedName>
        <fullName evidence="2">Gfo/Idh/MocA family oxidoreductase</fullName>
    </submittedName>
</protein>
<evidence type="ECO:0000313" key="3">
    <source>
        <dbReference type="Proteomes" id="UP001177160"/>
    </source>
</evidence>
<dbReference type="InterPro" id="IPR036291">
    <property type="entry name" value="NAD(P)-bd_dom_sf"/>
</dbReference>
<dbReference type="EMBL" id="JAOVQM010000001">
    <property type="protein sequence ID" value="MCV2231342.1"/>
    <property type="molecule type" value="Genomic_DNA"/>
</dbReference>
<dbReference type="PANTHER" id="PTHR43818">
    <property type="entry name" value="BCDNA.GH03377"/>
    <property type="match status" value="1"/>
</dbReference>
<dbReference type="Pfam" id="PF01408">
    <property type="entry name" value="GFO_IDH_MocA"/>
    <property type="match status" value="1"/>
</dbReference>
<dbReference type="SUPFAM" id="SSF55347">
    <property type="entry name" value="Glyceraldehyde-3-phosphate dehydrogenase-like, C-terminal domain"/>
    <property type="match status" value="1"/>
</dbReference>
<dbReference type="InterPro" id="IPR050463">
    <property type="entry name" value="Gfo/Idh/MocA_oxidrdct_glycsds"/>
</dbReference>
<gene>
    <name evidence="2" type="ORF">N7548_00685</name>
</gene>
<evidence type="ECO:0000259" key="1">
    <source>
        <dbReference type="Pfam" id="PF01408"/>
    </source>
</evidence>
<reference evidence="2" key="1">
    <citation type="submission" date="2022-09" db="EMBL/GenBank/DDBJ databases">
        <title>Novel Mycoplasma species identified in domestic and wild animals.</title>
        <authorList>
            <person name="Volokhov D.V."/>
            <person name="Furtak V.A."/>
            <person name="Zagorodnyaya T.A."/>
        </authorList>
    </citation>
    <scope>NUCLEOTIDE SEQUENCE</scope>
    <source>
        <strain evidence="2">Oakley</strain>
    </source>
</reference>
<evidence type="ECO:0000313" key="2">
    <source>
        <dbReference type="EMBL" id="MCV2231342.1"/>
    </source>
</evidence>